<evidence type="ECO:0000313" key="2">
    <source>
        <dbReference type="EMBL" id="PIA98365.1"/>
    </source>
</evidence>
<organism evidence="2 3">
    <name type="scientific">Cercospora beticola</name>
    <name type="common">Sugarbeet leaf spot fungus</name>
    <dbReference type="NCBI Taxonomy" id="122368"/>
    <lineage>
        <taxon>Eukaryota</taxon>
        <taxon>Fungi</taxon>
        <taxon>Dikarya</taxon>
        <taxon>Ascomycota</taxon>
        <taxon>Pezizomycotina</taxon>
        <taxon>Dothideomycetes</taxon>
        <taxon>Dothideomycetidae</taxon>
        <taxon>Mycosphaerellales</taxon>
        <taxon>Mycosphaerellaceae</taxon>
        <taxon>Cercospora</taxon>
    </lineage>
</organism>
<comment type="caution">
    <text evidence="2">The sequence shown here is derived from an EMBL/GenBank/DDBJ whole genome shotgun (WGS) entry which is preliminary data.</text>
</comment>
<dbReference type="GO" id="GO:0016747">
    <property type="term" value="F:acyltransferase activity, transferring groups other than amino-acyl groups"/>
    <property type="evidence" value="ECO:0007669"/>
    <property type="project" value="InterPro"/>
</dbReference>
<protein>
    <recommendedName>
        <fullName evidence="1">N-acetyltransferase domain-containing protein</fullName>
    </recommendedName>
</protein>
<evidence type="ECO:0000313" key="3">
    <source>
        <dbReference type="Proteomes" id="UP000230605"/>
    </source>
</evidence>
<name>A0A2G5I0N1_CERBT</name>
<dbReference type="PANTHER" id="PTHR43415:SF3">
    <property type="entry name" value="GNAT-FAMILY ACETYLTRANSFERASE"/>
    <property type="match status" value="1"/>
</dbReference>
<dbReference type="Gene3D" id="3.40.630.30">
    <property type="match status" value="1"/>
</dbReference>
<dbReference type="Pfam" id="PF13302">
    <property type="entry name" value="Acetyltransf_3"/>
    <property type="match status" value="1"/>
</dbReference>
<dbReference type="CDD" id="cd04301">
    <property type="entry name" value="NAT_SF"/>
    <property type="match status" value="1"/>
</dbReference>
<dbReference type="SUPFAM" id="SSF55729">
    <property type="entry name" value="Acyl-CoA N-acyltransferases (Nat)"/>
    <property type="match status" value="1"/>
</dbReference>
<dbReference type="InterPro" id="IPR016181">
    <property type="entry name" value="Acyl_CoA_acyltransferase"/>
</dbReference>
<dbReference type="InterPro" id="IPR000182">
    <property type="entry name" value="GNAT_dom"/>
</dbReference>
<gene>
    <name evidence="2" type="ORF">CB0940_06290</name>
</gene>
<dbReference type="AlphaFoldDB" id="A0A2G5I0N1"/>
<dbReference type="PANTHER" id="PTHR43415">
    <property type="entry name" value="SPERMIDINE N(1)-ACETYLTRANSFERASE"/>
    <property type="match status" value="1"/>
</dbReference>
<dbReference type="EMBL" id="LKMD01000102">
    <property type="protein sequence ID" value="PIA98365.1"/>
    <property type="molecule type" value="Genomic_DNA"/>
</dbReference>
<reference evidence="2 3" key="1">
    <citation type="submission" date="2015-10" db="EMBL/GenBank/DDBJ databases">
        <title>The cercosporin biosynthetic gene cluster was horizontally transferred to several fungal lineages and shown to be expanded in Cercospora beticola based on microsynteny with recipient genomes.</title>
        <authorList>
            <person name="De Jonge R."/>
            <person name="Ebert M.K."/>
            <person name="Suttle J.C."/>
            <person name="Jurick Ii W.M."/>
            <person name="Secor G.A."/>
            <person name="Thomma B.P."/>
            <person name="Van De Peer Y."/>
            <person name="Bolton M.D."/>
        </authorList>
    </citation>
    <scope>NUCLEOTIDE SEQUENCE [LARGE SCALE GENOMIC DNA]</scope>
    <source>
        <strain evidence="2 3">09-40</strain>
    </source>
</reference>
<dbReference type="OrthoDB" id="64477at2759"/>
<proteinExistence type="predicted"/>
<dbReference type="Proteomes" id="UP000230605">
    <property type="component" value="Chromosome 2"/>
</dbReference>
<feature type="domain" description="N-acetyltransferase" evidence="1">
    <location>
        <begin position="12"/>
        <end position="175"/>
    </location>
</feature>
<evidence type="ECO:0000259" key="1">
    <source>
        <dbReference type="PROSITE" id="PS51186"/>
    </source>
</evidence>
<accession>A0A2G5I0N1</accession>
<dbReference type="PROSITE" id="PS51186">
    <property type="entry name" value="GNAT"/>
    <property type="match status" value="1"/>
</dbReference>
<sequence length="201" mass="22844">MATMNPFHSARLIYRAVEPNEDEDFFLTIQQDPIGFRNSNARLASPQSREDVKRYMEHLASKALLGVVICLPAPTPESKPIPIGDIHLSPIPSYLAHHRNTTIGIDILPEYQGKGYGSEAINWVLEWAFQIAGVHRVAISAFEWNGGAVRLYGRLGFQLEGRAREAMWYNGRFWDDVQFGMLEHEWRAKHLSTDGQKTHSN</sequence>